<comment type="caution">
    <text evidence="7">The sequence shown here is derived from an EMBL/GenBank/DDBJ whole genome shotgun (WGS) entry which is preliminary data.</text>
</comment>
<accession>A0AAD3CLP8</accession>
<keyword evidence="3" id="KW-0862">Zinc</keyword>
<dbReference type="GO" id="GO:0016567">
    <property type="term" value="P:protein ubiquitination"/>
    <property type="evidence" value="ECO:0007669"/>
    <property type="project" value="TreeGrafter"/>
</dbReference>
<keyword evidence="1" id="KW-0479">Metal-binding</keyword>
<evidence type="ECO:0000256" key="5">
    <source>
        <dbReference type="SAM" id="Phobius"/>
    </source>
</evidence>
<keyword evidence="5" id="KW-0472">Membrane</keyword>
<feature type="transmembrane region" description="Helical" evidence="5">
    <location>
        <begin position="121"/>
        <end position="141"/>
    </location>
</feature>
<evidence type="ECO:0000256" key="4">
    <source>
        <dbReference type="PROSITE-ProRule" id="PRU00175"/>
    </source>
</evidence>
<keyword evidence="5" id="KW-1133">Transmembrane helix</keyword>
<dbReference type="EMBL" id="BLLK01000027">
    <property type="protein sequence ID" value="GFH48352.1"/>
    <property type="molecule type" value="Genomic_DNA"/>
</dbReference>
<organism evidence="7 8">
    <name type="scientific">Chaetoceros tenuissimus</name>
    <dbReference type="NCBI Taxonomy" id="426638"/>
    <lineage>
        <taxon>Eukaryota</taxon>
        <taxon>Sar</taxon>
        <taxon>Stramenopiles</taxon>
        <taxon>Ochrophyta</taxon>
        <taxon>Bacillariophyta</taxon>
        <taxon>Coscinodiscophyceae</taxon>
        <taxon>Chaetocerotophycidae</taxon>
        <taxon>Chaetocerotales</taxon>
        <taxon>Chaetocerotaceae</taxon>
        <taxon>Chaetoceros</taxon>
    </lineage>
</organism>
<protein>
    <recommendedName>
        <fullName evidence="6">RING-type domain-containing protein</fullName>
    </recommendedName>
</protein>
<dbReference type="PANTHER" id="PTHR45969:SF69">
    <property type="entry name" value="FINGER DOMAIN PROTEIN, PUTATIVE (AFU_ORTHOLOGUE AFUA_3G12190)-RELATED"/>
    <property type="match status" value="1"/>
</dbReference>
<dbReference type="InterPro" id="IPR013083">
    <property type="entry name" value="Znf_RING/FYVE/PHD"/>
</dbReference>
<proteinExistence type="predicted"/>
<evidence type="ECO:0000256" key="3">
    <source>
        <dbReference type="ARBA" id="ARBA00022833"/>
    </source>
</evidence>
<reference evidence="7 8" key="1">
    <citation type="journal article" date="2021" name="Sci. Rep.">
        <title>The genome of the diatom Chaetoceros tenuissimus carries an ancient integrated fragment of an extant virus.</title>
        <authorList>
            <person name="Hongo Y."/>
            <person name="Kimura K."/>
            <person name="Takaki Y."/>
            <person name="Yoshida Y."/>
            <person name="Baba S."/>
            <person name="Kobayashi G."/>
            <person name="Nagasaki K."/>
            <person name="Hano T."/>
            <person name="Tomaru Y."/>
        </authorList>
    </citation>
    <scope>NUCLEOTIDE SEQUENCE [LARGE SCALE GENOMIC DNA]</scope>
    <source>
        <strain evidence="7 8">NIES-3715</strain>
    </source>
</reference>
<dbReference type="Pfam" id="PF13639">
    <property type="entry name" value="zf-RING_2"/>
    <property type="match status" value="1"/>
</dbReference>
<dbReference type="GO" id="GO:0061630">
    <property type="term" value="F:ubiquitin protein ligase activity"/>
    <property type="evidence" value="ECO:0007669"/>
    <property type="project" value="TreeGrafter"/>
</dbReference>
<evidence type="ECO:0000256" key="1">
    <source>
        <dbReference type="ARBA" id="ARBA00022723"/>
    </source>
</evidence>
<dbReference type="PROSITE" id="PS50089">
    <property type="entry name" value="ZF_RING_2"/>
    <property type="match status" value="1"/>
</dbReference>
<dbReference type="Gene3D" id="3.30.40.10">
    <property type="entry name" value="Zinc/RING finger domain, C3HC4 (zinc finger)"/>
    <property type="match status" value="1"/>
</dbReference>
<evidence type="ECO:0000313" key="7">
    <source>
        <dbReference type="EMBL" id="GFH48352.1"/>
    </source>
</evidence>
<feature type="domain" description="RING-type" evidence="6">
    <location>
        <begin position="202"/>
        <end position="246"/>
    </location>
</feature>
<dbReference type="AlphaFoldDB" id="A0AAD3CLP8"/>
<dbReference type="Proteomes" id="UP001054902">
    <property type="component" value="Unassembled WGS sequence"/>
</dbReference>
<sequence>MANRNSRVFPVLMLIFVVSPLASLFRLFMMIKEVYSENEISFVNSNTTDDVFALVGNSSVFEELMKRVLLPQMKNHHNLVDTVGALHKHISSTQMFIGNEAEMKLINSSLKMIVIHNDLKIILPFIAGLAIVVVVTLFVVLGNRDDITEYPAERSRKSKKLKTTRLLACLDNNTEIITKQDLDQNLDKSHLDEGKKLDCNMCPICLSDYQINDVIVNSSECRHTYHHDCMREWVVKRCDVKCPCCRSCFIDMNLYKQMKREKRIKVQ</sequence>
<name>A0AAD3CLP8_9STRA</name>
<evidence type="ECO:0000256" key="2">
    <source>
        <dbReference type="ARBA" id="ARBA00022771"/>
    </source>
</evidence>
<dbReference type="GO" id="GO:0008270">
    <property type="term" value="F:zinc ion binding"/>
    <property type="evidence" value="ECO:0007669"/>
    <property type="project" value="UniProtKB-KW"/>
</dbReference>
<dbReference type="InterPro" id="IPR001841">
    <property type="entry name" value="Znf_RING"/>
</dbReference>
<keyword evidence="5" id="KW-0812">Transmembrane</keyword>
<keyword evidence="2 4" id="KW-0863">Zinc-finger</keyword>
<dbReference type="SUPFAM" id="SSF57850">
    <property type="entry name" value="RING/U-box"/>
    <property type="match status" value="1"/>
</dbReference>
<dbReference type="PANTHER" id="PTHR45969">
    <property type="entry name" value="RING ZINC FINGER PROTEIN-RELATED"/>
    <property type="match status" value="1"/>
</dbReference>
<evidence type="ECO:0000259" key="6">
    <source>
        <dbReference type="PROSITE" id="PS50089"/>
    </source>
</evidence>
<gene>
    <name evidence="7" type="ORF">CTEN210_04828</name>
</gene>
<keyword evidence="8" id="KW-1185">Reference proteome</keyword>
<evidence type="ECO:0000313" key="8">
    <source>
        <dbReference type="Proteomes" id="UP001054902"/>
    </source>
</evidence>
<feature type="transmembrane region" description="Helical" evidence="5">
    <location>
        <begin position="6"/>
        <end position="28"/>
    </location>
</feature>